<keyword evidence="3" id="KW-1185">Reference proteome</keyword>
<proteinExistence type="predicted"/>
<protein>
    <submittedName>
        <fullName evidence="2">Uncharacterized protein</fullName>
    </submittedName>
</protein>
<evidence type="ECO:0000256" key="1">
    <source>
        <dbReference type="SAM" id="MobiDB-lite"/>
    </source>
</evidence>
<dbReference type="AlphaFoldDB" id="A0A6H5HJY6"/>
<sequence length="147" mass="16008">MQIQRADQEIGANARGAEARRSSAQGRRQARFPKVALLIRVPRVRIPVGALEHGRAFLQESRPRAQHSAHEIRKGCWAAKRLITGLLPRPAERLIMGPPLRPAESLTTGLPGGTVPHHRLAGWLSASSQGCCPGQPSASQQTQQLRV</sequence>
<dbReference type="Proteomes" id="UP000479000">
    <property type="component" value="Unassembled WGS sequence"/>
</dbReference>
<dbReference type="EMBL" id="CADCXU010030642">
    <property type="protein sequence ID" value="CAB0017003.1"/>
    <property type="molecule type" value="Genomic_DNA"/>
</dbReference>
<reference evidence="2 3" key="1">
    <citation type="submission" date="2020-02" db="EMBL/GenBank/DDBJ databases">
        <authorList>
            <person name="Ferguson B K."/>
        </authorList>
    </citation>
    <scope>NUCLEOTIDE SEQUENCE [LARGE SCALE GENOMIC DNA]</scope>
</reference>
<organism evidence="2 3">
    <name type="scientific">Nesidiocoris tenuis</name>
    <dbReference type="NCBI Taxonomy" id="355587"/>
    <lineage>
        <taxon>Eukaryota</taxon>
        <taxon>Metazoa</taxon>
        <taxon>Ecdysozoa</taxon>
        <taxon>Arthropoda</taxon>
        <taxon>Hexapoda</taxon>
        <taxon>Insecta</taxon>
        <taxon>Pterygota</taxon>
        <taxon>Neoptera</taxon>
        <taxon>Paraneoptera</taxon>
        <taxon>Hemiptera</taxon>
        <taxon>Heteroptera</taxon>
        <taxon>Panheteroptera</taxon>
        <taxon>Cimicomorpha</taxon>
        <taxon>Miridae</taxon>
        <taxon>Dicyphina</taxon>
        <taxon>Nesidiocoris</taxon>
    </lineage>
</organism>
<evidence type="ECO:0000313" key="2">
    <source>
        <dbReference type="EMBL" id="CAB0017003.1"/>
    </source>
</evidence>
<feature type="compositionally biased region" description="Low complexity" evidence="1">
    <location>
        <begin position="12"/>
        <end position="27"/>
    </location>
</feature>
<evidence type="ECO:0000313" key="3">
    <source>
        <dbReference type="Proteomes" id="UP000479000"/>
    </source>
</evidence>
<feature type="region of interest" description="Disordered" evidence="1">
    <location>
        <begin position="1"/>
        <end position="27"/>
    </location>
</feature>
<accession>A0A6H5HJY6</accession>
<name>A0A6H5HJY6_9HEMI</name>
<gene>
    <name evidence="2" type="ORF">NTEN_LOCUS21118</name>
</gene>